<feature type="region of interest" description="Disordered" evidence="2">
    <location>
        <begin position="107"/>
        <end position="130"/>
    </location>
</feature>
<feature type="transmembrane region" description="Helical" evidence="3">
    <location>
        <begin position="141"/>
        <end position="162"/>
    </location>
</feature>
<name>K8E560_CARML</name>
<proteinExistence type="predicted"/>
<keyword evidence="3" id="KW-0812">Transmembrane</keyword>
<evidence type="ECO:0000313" key="4">
    <source>
        <dbReference type="EMBL" id="CCO11802.2"/>
    </source>
</evidence>
<evidence type="ECO:0000256" key="2">
    <source>
        <dbReference type="SAM" id="MobiDB-lite"/>
    </source>
</evidence>
<dbReference type="STRING" id="1234679.BN424_2362"/>
<protein>
    <submittedName>
        <fullName evidence="4">Uncharacterized protein</fullName>
    </submittedName>
</protein>
<reference evidence="5" key="1">
    <citation type="journal article" date="2013" name="Genome Announc.">
        <title>Complete Chromosome Sequence of Carnobacterium maltaromaticum LMA 28.</title>
        <authorList>
            <person name="Cailliez-Grimal C."/>
            <person name="Chaillou S."/>
            <person name="Anba-Mondoloni J."/>
            <person name="Loux V."/>
            <person name="Afzal M.I."/>
            <person name="Rahman A."/>
            <person name="Kergourlay G."/>
            <person name="Champomier-Verges M.C."/>
            <person name="Zagorec M."/>
            <person name="Dalgaard P."/>
            <person name="Leisner J.J."/>
            <person name="Prevost H."/>
            <person name="Revol-Junelles A.M."/>
            <person name="Borges F."/>
        </authorList>
    </citation>
    <scope>NUCLEOTIDE SEQUENCE</scope>
    <source>
        <strain evidence="5">LMA28</strain>
    </source>
</reference>
<keyword evidence="1" id="KW-0175">Coiled coil</keyword>
<gene>
    <name evidence="4" type="ORF">BN424_2362</name>
</gene>
<organism evidence="4 5">
    <name type="scientific">Carnobacterium maltaromaticum LMA28</name>
    <dbReference type="NCBI Taxonomy" id="1234679"/>
    <lineage>
        <taxon>Bacteria</taxon>
        <taxon>Bacillati</taxon>
        <taxon>Bacillota</taxon>
        <taxon>Bacilli</taxon>
        <taxon>Lactobacillales</taxon>
        <taxon>Carnobacteriaceae</taxon>
        <taxon>Carnobacterium</taxon>
    </lineage>
</organism>
<dbReference type="HOGENOM" id="CLU_830778_0_0_9"/>
<dbReference type="Proteomes" id="UP000000212">
    <property type="component" value="Chromosome"/>
</dbReference>
<keyword evidence="3" id="KW-1133">Transmembrane helix</keyword>
<evidence type="ECO:0000256" key="3">
    <source>
        <dbReference type="SAM" id="Phobius"/>
    </source>
</evidence>
<dbReference type="KEGG" id="cml:BN424_2362"/>
<evidence type="ECO:0000256" key="1">
    <source>
        <dbReference type="SAM" id="Coils"/>
    </source>
</evidence>
<keyword evidence="5" id="KW-1185">Reference proteome</keyword>
<feature type="compositionally biased region" description="Basic and acidic residues" evidence="2">
    <location>
        <begin position="111"/>
        <end position="130"/>
    </location>
</feature>
<dbReference type="EMBL" id="HE999757">
    <property type="protein sequence ID" value="CCO11802.2"/>
    <property type="molecule type" value="Genomic_DNA"/>
</dbReference>
<evidence type="ECO:0000313" key="5">
    <source>
        <dbReference type="Proteomes" id="UP000000212"/>
    </source>
</evidence>
<feature type="coiled-coil region" evidence="1">
    <location>
        <begin position="289"/>
        <end position="334"/>
    </location>
</feature>
<dbReference type="AlphaFoldDB" id="K8E560"/>
<keyword evidence="3" id="KW-0472">Membrane</keyword>
<accession>K8E560</accession>
<sequence length="334" mass="38614">MTVFFIFDQIENMEVPTGKPIQIEKALQILNRQNDRCLNENWKASCVYSIQLNDGIIYSSSLEFPYEIFSLYTIIESEMKESSDIGENEEQFLNWLQGVTGEPIKAKKEKKLKEPKGPKEKKQKIQKEPREPRHIKLNPKLIIGGVGLVLIVTIAIAATLFFNQKPTYSDLMKKQDYLTAGKLYPEKVEEIENEIFNSVSANGSEAIQDLKDFNKVHKSILGTFDLAVIEHDFTRAIEIFEKDKKAFSNLKNRLILVGYSYLKQGDLKKAEEINQEINSTELEQYIYKFSQLTLFIKEKEKEIEQMQKDPIKNQQAIEKAIDSLFEAKDNLENL</sequence>